<dbReference type="SMART" id="SM00900">
    <property type="entry name" value="FMN_bind"/>
    <property type="match status" value="1"/>
</dbReference>
<dbReference type="PANTHER" id="PTHR30176">
    <property type="entry name" value="FERREDOXIN-TYPE PROTEIN NAPH"/>
    <property type="match status" value="1"/>
</dbReference>
<dbReference type="Proteomes" id="UP001079657">
    <property type="component" value="Unassembled WGS sequence"/>
</dbReference>
<evidence type="ECO:0000259" key="7">
    <source>
        <dbReference type="PROSITE" id="PS51379"/>
    </source>
</evidence>
<keyword evidence="6" id="KW-0411">Iron-sulfur</keyword>
<dbReference type="InterPro" id="IPR007329">
    <property type="entry name" value="FMN-bd"/>
</dbReference>
<keyword evidence="3" id="KW-0479">Metal-binding</keyword>
<evidence type="ECO:0000256" key="3">
    <source>
        <dbReference type="ARBA" id="ARBA00022723"/>
    </source>
</evidence>
<dbReference type="InterPro" id="IPR017900">
    <property type="entry name" value="4Fe4S_Fe_S_CS"/>
</dbReference>
<keyword evidence="4" id="KW-0249">Electron transport</keyword>
<feature type="domain" description="4Fe-4S ferredoxin-type" evidence="7">
    <location>
        <begin position="34"/>
        <end position="63"/>
    </location>
</feature>
<dbReference type="RefSeq" id="WP_268048838.1">
    <property type="nucleotide sequence ID" value="NZ_JAPQES010000001.1"/>
</dbReference>
<protein>
    <submittedName>
        <fullName evidence="8">4Fe-4S binding protein</fullName>
    </submittedName>
</protein>
<keyword evidence="9" id="KW-1185">Reference proteome</keyword>
<evidence type="ECO:0000256" key="5">
    <source>
        <dbReference type="ARBA" id="ARBA00023004"/>
    </source>
</evidence>
<evidence type="ECO:0000313" key="9">
    <source>
        <dbReference type="Proteomes" id="UP001079657"/>
    </source>
</evidence>
<name>A0ABT4CMB4_9CLOT</name>
<dbReference type="Pfam" id="PF04205">
    <property type="entry name" value="FMN_bind"/>
    <property type="match status" value="1"/>
</dbReference>
<evidence type="ECO:0000256" key="2">
    <source>
        <dbReference type="ARBA" id="ARBA00022485"/>
    </source>
</evidence>
<proteinExistence type="predicted"/>
<keyword evidence="5" id="KW-0408">Iron</keyword>
<dbReference type="InterPro" id="IPR017896">
    <property type="entry name" value="4Fe4S_Fe-S-bd"/>
</dbReference>
<accession>A0ABT4CMB4</accession>
<keyword evidence="2" id="KW-0004">4Fe-4S</keyword>
<keyword evidence="1" id="KW-0813">Transport</keyword>
<evidence type="ECO:0000256" key="6">
    <source>
        <dbReference type="ARBA" id="ARBA00023014"/>
    </source>
</evidence>
<dbReference type="PROSITE" id="PS51379">
    <property type="entry name" value="4FE4S_FER_2"/>
    <property type="match status" value="1"/>
</dbReference>
<evidence type="ECO:0000256" key="1">
    <source>
        <dbReference type="ARBA" id="ARBA00022448"/>
    </source>
</evidence>
<dbReference type="PROSITE" id="PS00198">
    <property type="entry name" value="4FE4S_FER_1"/>
    <property type="match status" value="1"/>
</dbReference>
<dbReference type="Gene3D" id="3.90.1010.20">
    <property type="match status" value="1"/>
</dbReference>
<dbReference type="PANTHER" id="PTHR30176:SF3">
    <property type="entry name" value="FERREDOXIN-TYPE PROTEIN NAPH"/>
    <property type="match status" value="1"/>
</dbReference>
<sequence length="258" mass="28764">MIIIFLSLVLGRFFCGWLCPLGTVQALLSKIKFIKLVRNDNTCGSCRLCTTNCPMGINTSQLNVIKSGECIGCLKCVRNCSKSNFKIDILKQKIHPIVYMLVGLTVFTSIYSYKYINDIQVEAKQEVQVQKSIKEGSGNVREESASKQDIKQETNNLDKIENKMYNDGIYTGVSVGRRPELTVKVTIKNDKITSIEIVKHKESKEYSKVPFQVIPKKIISAQSVDAVSGDTNTSTSARLIKAIEDAVKKAKKGNINEE</sequence>
<dbReference type="InterPro" id="IPR051684">
    <property type="entry name" value="Electron_Trans/Redox"/>
</dbReference>
<dbReference type="SUPFAM" id="SSF54862">
    <property type="entry name" value="4Fe-4S ferredoxins"/>
    <property type="match status" value="1"/>
</dbReference>
<dbReference type="Pfam" id="PF13237">
    <property type="entry name" value="Fer4_10"/>
    <property type="match status" value="1"/>
</dbReference>
<dbReference type="Pfam" id="PF12801">
    <property type="entry name" value="Fer4_5"/>
    <property type="match status" value="1"/>
</dbReference>
<comment type="caution">
    <text evidence="8">The sequence shown here is derived from an EMBL/GenBank/DDBJ whole genome shotgun (WGS) entry which is preliminary data.</text>
</comment>
<dbReference type="EMBL" id="JAPQES010000001">
    <property type="protein sequence ID" value="MCY6370194.1"/>
    <property type="molecule type" value="Genomic_DNA"/>
</dbReference>
<reference evidence="8" key="1">
    <citation type="submission" date="2022-12" db="EMBL/GenBank/DDBJ databases">
        <authorList>
            <person name="Wang J."/>
        </authorList>
    </citation>
    <scope>NUCLEOTIDE SEQUENCE</scope>
    <source>
        <strain evidence="8">HY-42-06</strain>
    </source>
</reference>
<organism evidence="8 9">
    <name type="scientific">Clostridium ganghwense</name>
    <dbReference type="NCBI Taxonomy" id="312089"/>
    <lineage>
        <taxon>Bacteria</taxon>
        <taxon>Bacillati</taxon>
        <taxon>Bacillota</taxon>
        <taxon>Clostridia</taxon>
        <taxon>Eubacteriales</taxon>
        <taxon>Clostridiaceae</taxon>
        <taxon>Clostridium</taxon>
    </lineage>
</organism>
<gene>
    <name evidence="8" type="ORF">OXH55_06065</name>
</gene>
<evidence type="ECO:0000256" key="4">
    <source>
        <dbReference type="ARBA" id="ARBA00022982"/>
    </source>
</evidence>
<evidence type="ECO:0000313" key="8">
    <source>
        <dbReference type="EMBL" id="MCY6370194.1"/>
    </source>
</evidence>